<evidence type="ECO:0000259" key="3">
    <source>
        <dbReference type="SMART" id="SM00047"/>
    </source>
</evidence>
<comment type="caution">
    <text evidence="4">The sequence shown here is derived from an EMBL/GenBank/DDBJ whole genome shotgun (WGS) entry which is preliminary data.</text>
</comment>
<dbReference type="GO" id="GO:0071973">
    <property type="term" value="P:bacterial-type flagellum-dependent cell motility"/>
    <property type="evidence" value="ECO:0007669"/>
    <property type="project" value="TreeGrafter"/>
</dbReference>
<evidence type="ECO:0000313" key="4">
    <source>
        <dbReference type="EMBL" id="TPN85785.1"/>
    </source>
</evidence>
<feature type="domain" description="Mannosyl-glycoprotein endo-beta-N-acetylglucosamidase-like" evidence="3">
    <location>
        <begin position="2"/>
        <end position="176"/>
    </location>
</feature>
<dbReference type="GO" id="GO:0004040">
    <property type="term" value="F:amidase activity"/>
    <property type="evidence" value="ECO:0007669"/>
    <property type="project" value="InterPro"/>
</dbReference>
<keyword evidence="1 4" id="KW-0378">Hydrolase</keyword>
<sequence>MSTKEAFVTRYYPYAKKAADKSGIPVVFALAQSALESGWGKSAKGNMMFGIKKGSGVNYGGWQGDTQLITTTEYLSTATRHFPFIYPGYPKQQSNGKWKYRVQDYFRAYPNPFYSFMDWAGLLTRNSRYQYALQYKQEPYRFAEEVAHAGYATDPYYADKIKRLMKEIEQIIVLKKLHQKPKNKIIPAILVGIGAATIAVTIYIVKPEFLNKIYTYETR</sequence>
<keyword evidence="2" id="KW-0812">Transmembrane</keyword>
<dbReference type="Pfam" id="PF01832">
    <property type="entry name" value="Glucosaminidase"/>
    <property type="match status" value="1"/>
</dbReference>
<evidence type="ECO:0000256" key="2">
    <source>
        <dbReference type="SAM" id="Phobius"/>
    </source>
</evidence>
<dbReference type="SMART" id="SM00047">
    <property type="entry name" value="LYZ2"/>
    <property type="match status" value="1"/>
</dbReference>
<organism evidence="4 5">
    <name type="scientific">Aquimarina algicola</name>
    <dbReference type="NCBI Taxonomy" id="2589995"/>
    <lineage>
        <taxon>Bacteria</taxon>
        <taxon>Pseudomonadati</taxon>
        <taxon>Bacteroidota</taxon>
        <taxon>Flavobacteriia</taxon>
        <taxon>Flavobacteriales</taxon>
        <taxon>Flavobacteriaceae</taxon>
        <taxon>Aquimarina</taxon>
    </lineage>
</organism>
<keyword evidence="2" id="KW-0472">Membrane</keyword>
<name>A0A504JB11_9FLAO</name>
<proteinExistence type="predicted"/>
<evidence type="ECO:0000256" key="1">
    <source>
        <dbReference type="ARBA" id="ARBA00022801"/>
    </source>
</evidence>
<keyword evidence="5" id="KW-1185">Reference proteome</keyword>
<dbReference type="SUPFAM" id="SSF53955">
    <property type="entry name" value="Lysozyme-like"/>
    <property type="match status" value="1"/>
</dbReference>
<dbReference type="Proteomes" id="UP000315540">
    <property type="component" value="Unassembled WGS sequence"/>
</dbReference>
<dbReference type="AlphaFoldDB" id="A0A504JB11"/>
<dbReference type="Gene3D" id="1.10.530.10">
    <property type="match status" value="1"/>
</dbReference>
<dbReference type="InterPro" id="IPR023346">
    <property type="entry name" value="Lysozyme-like_dom_sf"/>
</dbReference>
<dbReference type="EMBL" id="VFWZ01000003">
    <property type="protein sequence ID" value="TPN85785.1"/>
    <property type="molecule type" value="Genomic_DNA"/>
</dbReference>
<accession>A0A504JB11</accession>
<dbReference type="InterPro" id="IPR051056">
    <property type="entry name" value="Glycosyl_Hydrolase_73"/>
</dbReference>
<reference evidence="4 5" key="1">
    <citation type="submission" date="2019-06" db="EMBL/GenBank/DDBJ databases">
        <authorList>
            <person name="Meng X."/>
        </authorList>
    </citation>
    <scope>NUCLEOTIDE SEQUENCE [LARGE SCALE GENOMIC DNA]</scope>
    <source>
        <strain evidence="4 5">M625</strain>
    </source>
</reference>
<dbReference type="PANTHER" id="PTHR33308">
    <property type="entry name" value="PEPTIDOGLYCAN HYDROLASE FLGJ"/>
    <property type="match status" value="1"/>
</dbReference>
<evidence type="ECO:0000313" key="5">
    <source>
        <dbReference type="Proteomes" id="UP000315540"/>
    </source>
</evidence>
<gene>
    <name evidence="4" type="ORF">FHK87_10875</name>
</gene>
<dbReference type="RefSeq" id="WP_140592759.1">
    <property type="nucleotide sequence ID" value="NZ_VFWZ01000003.1"/>
</dbReference>
<keyword evidence="2" id="KW-1133">Transmembrane helix</keyword>
<feature type="transmembrane region" description="Helical" evidence="2">
    <location>
        <begin position="185"/>
        <end position="205"/>
    </location>
</feature>
<dbReference type="InterPro" id="IPR002901">
    <property type="entry name" value="MGlyc_endo_b_GlcNAc-like_dom"/>
</dbReference>
<protein>
    <submittedName>
        <fullName evidence="4">Peptidoglycan hydrolase</fullName>
    </submittedName>
</protein>
<dbReference type="OrthoDB" id="9810444at2"/>
<dbReference type="PANTHER" id="PTHR33308:SF9">
    <property type="entry name" value="PEPTIDOGLYCAN HYDROLASE FLGJ"/>
    <property type="match status" value="1"/>
</dbReference>